<organism evidence="1 2">
    <name type="scientific">Novipirellula galeiformis</name>
    <dbReference type="NCBI Taxonomy" id="2528004"/>
    <lineage>
        <taxon>Bacteria</taxon>
        <taxon>Pseudomonadati</taxon>
        <taxon>Planctomycetota</taxon>
        <taxon>Planctomycetia</taxon>
        <taxon>Pirellulales</taxon>
        <taxon>Pirellulaceae</taxon>
        <taxon>Novipirellula</taxon>
    </lineage>
</organism>
<name>A0A5C6CHX6_9BACT</name>
<keyword evidence="2" id="KW-1185">Reference proteome</keyword>
<gene>
    <name evidence="1" type="ORF">Pla52o_34050</name>
</gene>
<comment type="caution">
    <text evidence="1">The sequence shown here is derived from an EMBL/GenBank/DDBJ whole genome shotgun (WGS) entry which is preliminary data.</text>
</comment>
<evidence type="ECO:0000313" key="1">
    <source>
        <dbReference type="EMBL" id="TWU22349.1"/>
    </source>
</evidence>
<protein>
    <submittedName>
        <fullName evidence="1">Uncharacterized protein</fullName>
    </submittedName>
</protein>
<evidence type="ECO:0000313" key="2">
    <source>
        <dbReference type="Proteomes" id="UP000316304"/>
    </source>
</evidence>
<proteinExistence type="predicted"/>
<reference evidence="1 2" key="1">
    <citation type="submission" date="2019-02" db="EMBL/GenBank/DDBJ databases">
        <title>Deep-cultivation of Planctomycetes and their phenomic and genomic characterization uncovers novel biology.</title>
        <authorList>
            <person name="Wiegand S."/>
            <person name="Jogler M."/>
            <person name="Boedeker C."/>
            <person name="Pinto D."/>
            <person name="Vollmers J."/>
            <person name="Rivas-Marin E."/>
            <person name="Kohn T."/>
            <person name="Peeters S.H."/>
            <person name="Heuer A."/>
            <person name="Rast P."/>
            <person name="Oberbeckmann S."/>
            <person name="Bunk B."/>
            <person name="Jeske O."/>
            <person name="Meyerdierks A."/>
            <person name="Storesund J.E."/>
            <person name="Kallscheuer N."/>
            <person name="Luecker S."/>
            <person name="Lage O.M."/>
            <person name="Pohl T."/>
            <person name="Merkel B.J."/>
            <person name="Hornburger P."/>
            <person name="Mueller R.-W."/>
            <person name="Bruemmer F."/>
            <person name="Labrenz M."/>
            <person name="Spormann A.M."/>
            <person name="Op Den Camp H."/>
            <person name="Overmann J."/>
            <person name="Amann R."/>
            <person name="Jetten M.S.M."/>
            <person name="Mascher T."/>
            <person name="Medema M.H."/>
            <person name="Devos D.P."/>
            <person name="Kaster A.-K."/>
            <person name="Ovreas L."/>
            <person name="Rohde M."/>
            <person name="Galperin M.Y."/>
            <person name="Jogler C."/>
        </authorList>
    </citation>
    <scope>NUCLEOTIDE SEQUENCE [LARGE SCALE GENOMIC DNA]</scope>
    <source>
        <strain evidence="1 2">Pla52o</strain>
    </source>
</reference>
<dbReference type="EMBL" id="SJPT01000005">
    <property type="protein sequence ID" value="TWU22349.1"/>
    <property type="molecule type" value="Genomic_DNA"/>
</dbReference>
<dbReference type="AlphaFoldDB" id="A0A5C6CHX6"/>
<sequence length="99" mass="11696">MWEDDVDRQEQQNGEDGRNNRCQMMAILFMSRMRFGGHHLCRLTEGFYVTALYEASDYELMKLYQRERPLPQSEGDRAATSVKTMLGDRRITLHAIHDR</sequence>
<accession>A0A5C6CHX6</accession>
<dbReference type="Proteomes" id="UP000316304">
    <property type="component" value="Unassembled WGS sequence"/>
</dbReference>